<feature type="transmembrane region" description="Helical" evidence="8">
    <location>
        <begin position="242"/>
        <end position="262"/>
    </location>
</feature>
<keyword evidence="4" id="KW-0808">Transferase</keyword>
<feature type="transmembrane region" description="Helical" evidence="8">
    <location>
        <begin position="268"/>
        <end position="286"/>
    </location>
</feature>
<accession>D9ZF68</accession>
<feature type="transmembrane region" description="Helical" evidence="8">
    <location>
        <begin position="92"/>
        <end position="112"/>
    </location>
</feature>
<evidence type="ECO:0000256" key="2">
    <source>
        <dbReference type="ARBA" id="ARBA00022475"/>
    </source>
</evidence>
<keyword evidence="2" id="KW-1003">Cell membrane</keyword>
<sequence>MDKKKGELLLSMRKTMNRRVISDRRLEAVFDTISRHPYLVAAFICFALTGFGCYSYKFVNGFTVYGVFALLELVWFRRLLRHLDDSGKHTIGSVLIFAAKSLLALAAVNYFVHTEYKASFVCFVGLAAVLMLYVVLLNNDRKFYDKVKCLALAGAGFVLRYSYVFMSDIYTRQNDVWYFGGEGGHAGYIEYIYNNNALPDFDPTTLWQYYHPPLHHIICAVWLKFCTIFGIEYYMACEAIQALTLFYVCAVTITVYKILRLFDLKGKALTIPFGMCCMYPYLVLMSGGINNDPLMLCFTVGAIYCVFRWYREQTAKNIVKAALCIGLGMMTKLSVGLCAPAVLLLFIMALVQNRKHIVNRLGQLCLFGVICCSLGLWWSVRNFLRFGVKPTYVPSLSENDSQYIGYLTTKQRLTDFSFFQFKKVFEQWGGESYKEYNPTIAALKNSLFGEGINESHFPKTATLVPYALFWIALILAVISFVAMVIVLFAKTDNARFTEKLMLTVIYATVLGNYYNFCIRYPFICTMNFRYIIPCMLIGLINIGLFTNMCQQSKKAPCKTAVNTISWLSSAFVVLSYMTYFFVASSNG</sequence>
<reference evidence="10" key="1">
    <citation type="journal article" date="2010" name="Genome Res.">
        <title>Functional metagenomics to mine the human gut microbiome for dietary fiber catabolic enzymes.</title>
        <authorList>
            <person name="Tasse L."/>
            <person name="Bercovici J."/>
            <person name="Pizzut-Serin S."/>
            <person name="Robe P."/>
            <person name="Tap J."/>
            <person name="Klopp C."/>
            <person name="Cantarel B.L."/>
            <person name="Coutinho P.M."/>
            <person name="Henrissat B."/>
            <person name="Leclerc M."/>
            <person name="Dore J."/>
            <person name="Monsan P."/>
            <person name="Remaud-Simeon M."/>
            <person name="Potocki-Veronese G."/>
        </authorList>
    </citation>
    <scope>NUCLEOTIDE SEQUENCE</scope>
</reference>
<dbReference type="GO" id="GO:0016763">
    <property type="term" value="F:pentosyltransferase activity"/>
    <property type="evidence" value="ECO:0007669"/>
    <property type="project" value="TreeGrafter"/>
</dbReference>
<dbReference type="PANTHER" id="PTHR33908">
    <property type="entry name" value="MANNOSYLTRANSFERASE YKCB-RELATED"/>
    <property type="match status" value="1"/>
</dbReference>
<protein>
    <recommendedName>
        <fullName evidence="9">Glycosyltransferase RgtA/B/C/D-like domain-containing protein</fullName>
    </recommendedName>
</protein>
<keyword evidence="6 8" id="KW-1133">Transmembrane helix</keyword>
<dbReference type="EMBL" id="GU942951">
    <property type="protein sequence ID" value="ADD61972.1"/>
    <property type="molecule type" value="Genomic_DNA"/>
</dbReference>
<feature type="transmembrane region" description="Helical" evidence="8">
    <location>
        <begin position="363"/>
        <end position="380"/>
    </location>
</feature>
<dbReference type="Pfam" id="PF13231">
    <property type="entry name" value="PMT_2"/>
    <property type="match status" value="1"/>
</dbReference>
<evidence type="ECO:0000313" key="10">
    <source>
        <dbReference type="EMBL" id="ADD61972.1"/>
    </source>
</evidence>
<dbReference type="PANTHER" id="PTHR33908:SF11">
    <property type="entry name" value="MEMBRANE PROTEIN"/>
    <property type="match status" value="1"/>
</dbReference>
<evidence type="ECO:0000259" key="9">
    <source>
        <dbReference type="Pfam" id="PF13231"/>
    </source>
</evidence>
<evidence type="ECO:0000256" key="7">
    <source>
        <dbReference type="ARBA" id="ARBA00023136"/>
    </source>
</evidence>
<dbReference type="AlphaFoldDB" id="D9ZF68"/>
<feature type="transmembrane region" description="Helical" evidence="8">
    <location>
        <begin position="118"/>
        <end position="137"/>
    </location>
</feature>
<feature type="transmembrane region" description="Helical" evidence="8">
    <location>
        <begin position="62"/>
        <end position="80"/>
    </location>
</feature>
<feature type="transmembrane region" description="Helical" evidence="8">
    <location>
        <begin position="38"/>
        <end position="56"/>
    </location>
</feature>
<evidence type="ECO:0000256" key="1">
    <source>
        <dbReference type="ARBA" id="ARBA00004651"/>
    </source>
</evidence>
<dbReference type="GO" id="GO:0008610">
    <property type="term" value="P:lipid biosynthetic process"/>
    <property type="evidence" value="ECO:0007669"/>
    <property type="project" value="UniProtKB-ARBA"/>
</dbReference>
<organism evidence="10">
    <name type="scientific">uncultured organism</name>
    <dbReference type="NCBI Taxonomy" id="155900"/>
    <lineage>
        <taxon>unclassified sequences</taxon>
        <taxon>environmental samples</taxon>
    </lineage>
</organism>
<evidence type="ECO:0000256" key="6">
    <source>
        <dbReference type="ARBA" id="ARBA00022989"/>
    </source>
</evidence>
<evidence type="ECO:0000256" key="4">
    <source>
        <dbReference type="ARBA" id="ARBA00022679"/>
    </source>
</evidence>
<evidence type="ECO:0000256" key="3">
    <source>
        <dbReference type="ARBA" id="ARBA00022676"/>
    </source>
</evidence>
<evidence type="ECO:0000256" key="5">
    <source>
        <dbReference type="ARBA" id="ARBA00022692"/>
    </source>
</evidence>
<proteinExistence type="predicted"/>
<feature type="transmembrane region" description="Helical" evidence="8">
    <location>
        <begin position="528"/>
        <end position="548"/>
    </location>
</feature>
<feature type="domain" description="Glycosyltransferase RgtA/B/C/D-like" evidence="9">
    <location>
        <begin position="249"/>
        <end position="378"/>
    </location>
</feature>
<feature type="transmembrane region" description="Helical" evidence="8">
    <location>
        <begin position="330"/>
        <end position="351"/>
    </location>
</feature>
<feature type="transmembrane region" description="Helical" evidence="8">
    <location>
        <begin position="214"/>
        <end position="235"/>
    </location>
</feature>
<evidence type="ECO:0000256" key="8">
    <source>
        <dbReference type="SAM" id="Phobius"/>
    </source>
</evidence>
<comment type="subcellular location">
    <subcellularLocation>
        <location evidence="1">Cell membrane</location>
        <topology evidence="1">Multi-pass membrane protein</topology>
    </subcellularLocation>
</comment>
<keyword evidence="7 8" id="KW-0472">Membrane</keyword>
<keyword evidence="3" id="KW-0328">Glycosyltransferase</keyword>
<name>D9ZF68_9ZZZZ</name>
<dbReference type="InterPro" id="IPR050297">
    <property type="entry name" value="LipidA_mod_glycosyltrf_83"/>
</dbReference>
<feature type="transmembrane region" description="Helical" evidence="8">
    <location>
        <begin position="500"/>
        <end position="522"/>
    </location>
</feature>
<feature type="transmembrane region" description="Helical" evidence="8">
    <location>
        <begin position="560"/>
        <end position="582"/>
    </location>
</feature>
<keyword evidence="5 8" id="KW-0812">Transmembrane</keyword>
<dbReference type="GO" id="GO:0005886">
    <property type="term" value="C:plasma membrane"/>
    <property type="evidence" value="ECO:0007669"/>
    <property type="project" value="UniProtKB-SubCell"/>
</dbReference>
<dbReference type="InterPro" id="IPR038731">
    <property type="entry name" value="RgtA/B/C-like"/>
</dbReference>
<feature type="transmembrane region" description="Helical" evidence="8">
    <location>
        <begin position="467"/>
        <end position="488"/>
    </location>
</feature>
<feature type="transmembrane region" description="Helical" evidence="8">
    <location>
        <begin position="149"/>
        <end position="166"/>
    </location>
</feature>